<evidence type="ECO:0000313" key="1">
    <source>
        <dbReference type="EMBL" id="JAD84103.1"/>
    </source>
</evidence>
<organism evidence="1">
    <name type="scientific">Arundo donax</name>
    <name type="common">Giant reed</name>
    <name type="synonym">Donax arundinaceus</name>
    <dbReference type="NCBI Taxonomy" id="35708"/>
    <lineage>
        <taxon>Eukaryota</taxon>
        <taxon>Viridiplantae</taxon>
        <taxon>Streptophyta</taxon>
        <taxon>Embryophyta</taxon>
        <taxon>Tracheophyta</taxon>
        <taxon>Spermatophyta</taxon>
        <taxon>Magnoliopsida</taxon>
        <taxon>Liliopsida</taxon>
        <taxon>Poales</taxon>
        <taxon>Poaceae</taxon>
        <taxon>PACMAD clade</taxon>
        <taxon>Arundinoideae</taxon>
        <taxon>Arundineae</taxon>
        <taxon>Arundo</taxon>
    </lineage>
</organism>
<dbReference type="AlphaFoldDB" id="A0A0A9DBS2"/>
<protein>
    <submittedName>
        <fullName evidence="1">Ccr4-not transcription complex, putative</fullName>
    </submittedName>
</protein>
<accession>A0A0A9DBS2</accession>
<proteinExistence type="predicted"/>
<reference evidence="1" key="1">
    <citation type="submission" date="2014-09" db="EMBL/GenBank/DDBJ databases">
        <authorList>
            <person name="Magalhaes I.L.F."/>
            <person name="Oliveira U."/>
            <person name="Santos F.R."/>
            <person name="Vidigal T.H.D.A."/>
            <person name="Brescovit A.D."/>
            <person name="Santos A.J."/>
        </authorList>
    </citation>
    <scope>NUCLEOTIDE SEQUENCE</scope>
    <source>
        <tissue evidence="1">Shoot tissue taken approximately 20 cm above the soil surface</tissue>
    </source>
</reference>
<name>A0A0A9DBS2_ARUDO</name>
<sequence>MENLDKYRTRVLADIRNSSLRMLNGTFLSVKFCVDHNFFQEFNTLLKKSLSLCIQLFIQPFLKIAMIFPKGNCSKSNAKRERCGIEDGRQDLKIFTYLNSSQKTTYVRMSINKSSKSKARVDMPEIVH</sequence>
<dbReference type="EMBL" id="GBRH01213792">
    <property type="protein sequence ID" value="JAD84103.1"/>
    <property type="molecule type" value="Transcribed_RNA"/>
</dbReference>
<reference evidence="1" key="2">
    <citation type="journal article" date="2015" name="Data Brief">
        <title>Shoot transcriptome of the giant reed, Arundo donax.</title>
        <authorList>
            <person name="Barrero R.A."/>
            <person name="Guerrero F.D."/>
            <person name="Moolhuijzen P."/>
            <person name="Goolsby J.A."/>
            <person name="Tidwell J."/>
            <person name="Bellgard S.E."/>
            <person name="Bellgard M.I."/>
        </authorList>
    </citation>
    <scope>NUCLEOTIDE SEQUENCE</scope>
    <source>
        <tissue evidence="1">Shoot tissue taken approximately 20 cm above the soil surface</tissue>
    </source>
</reference>